<comment type="caution">
    <text evidence="1">The sequence shown here is derived from an EMBL/GenBank/DDBJ whole genome shotgun (WGS) entry which is preliminary data.</text>
</comment>
<name>A0AB37IM34_ENTHR</name>
<evidence type="ECO:0000313" key="2">
    <source>
        <dbReference type="Proteomes" id="UP000253498"/>
    </source>
</evidence>
<dbReference type="EMBL" id="LESJ01000004">
    <property type="protein sequence ID" value="RBT69464.1"/>
    <property type="molecule type" value="Genomic_DNA"/>
</dbReference>
<dbReference type="Proteomes" id="UP000253498">
    <property type="component" value="Unassembled WGS sequence"/>
</dbReference>
<organism evidence="1 2">
    <name type="scientific">Enterococcus hirae</name>
    <dbReference type="NCBI Taxonomy" id="1354"/>
    <lineage>
        <taxon>Bacteria</taxon>
        <taxon>Bacillati</taxon>
        <taxon>Bacillota</taxon>
        <taxon>Bacilli</taxon>
        <taxon>Lactobacillales</taxon>
        <taxon>Enterococcaceae</taxon>
        <taxon>Enterococcus</taxon>
    </lineage>
</organism>
<sequence>MIPKIEVYMYDDSVGYPRWFEIDAIDYIENTFVIVDVFGNPNEYSAAGRLFKREGELFRMEDSE</sequence>
<evidence type="ECO:0000313" key="1">
    <source>
        <dbReference type="EMBL" id="RBT69464.1"/>
    </source>
</evidence>
<dbReference type="AlphaFoldDB" id="A0AB37IM34"/>
<protein>
    <submittedName>
        <fullName evidence="1">Uncharacterized protein</fullName>
    </submittedName>
</protein>
<gene>
    <name evidence="1" type="ORF">EB03_01134</name>
</gene>
<proteinExistence type="predicted"/>
<dbReference type="RefSeq" id="WP_113847707.1">
    <property type="nucleotide sequence ID" value="NZ_JBFCRC010000029.1"/>
</dbReference>
<reference evidence="1 2" key="1">
    <citation type="submission" date="2015-06" db="EMBL/GenBank/DDBJ databases">
        <title>The Genome Sequence of Enterococcus hirae 88EA1.</title>
        <authorList>
            <consortium name="The Broad Institute Genomics Platform"/>
            <consortium name="The Broad Institute Genome Sequencing Center for Infectious Disease"/>
            <person name="Earl A.M."/>
            <person name="Van Tyne D."/>
            <person name="Lebreton F."/>
            <person name="Saavedra J.T."/>
            <person name="Gilmore M.S."/>
            <person name="Manson McGuire A."/>
            <person name="Clock S."/>
            <person name="Crupain M."/>
            <person name="Rangan U."/>
            <person name="Young S."/>
            <person name="Abouelleil A."/>
            <person name="Cao P."/>
            <person name="Chapman S.B."/>
            <person name="Griggs A."/>
            <person name="Priest M."/>
            <person name="Shea T."/>
            <person name="Wortman J."/>
            <person name="Nusbaum C."/>
            <person name="Birren B."/>
        </authorList>
    </citation>
    <scope>NUCLEOTIDE SEQUENCE [LARGE SCALE GENOMIC DNA]</scope>
    <source>
        <strain evidence="1 2">88EA1</strain>
    </source>
</reference>
<accession>A0AB37IM34</accession>